<dbReference type="NCBIfam" id="TIGR02870">
    <property type="entry name" value="spore_II_D"/>
    <property type="match status" value="1"/>
</dbReference>
<gene>
    <name evidence="2" type="ORF">JCM9157_4057</name>
</gene>
<dbReference type="AlphaFoldDB" id="W4QXL5"/>
<proteinExistence type="predicted"/>
<dbReference type="InterPro" id="IPR051922">
    <property type="entry name" value="Bact_Sporulation_Assoc"/>
</dbReference>
<evidence type="ECO:0000313" key="3">
    <source>
        <dbReference type="Proteomes" id="UP000018896"/>
    </source>
</evidence>
<sequence length="339" mass="37572">MRRLFAAGFILCTVILVIPTMLVLFSTFEQEVSISQNQSEITVPSIDYDPSEDIAVAVFRTSLDSVETVPLEEYVMGVVSSEMPVAFELEALKAQAVAARTFILKLMLSPNTTKVPQGAIATDTVTHQVYRNMPELRELWGNDYEGRISKVMEAVLSTKGEILTYDGEPITASFFSTSNGYTENSEDYWKEEISYLRSVESPWDGVSPRFNGKKEVSIEEFEKKLSVSLPSDGTVGTIVERTKGGRVAKVNINGVELSGRDIRELLDLDSSDFSWQRIGGTVVFETRGLGHGIGMSQYGAEGMAKEGSTYEDILNHYYHGTTIDTFDKFEGRVTALLTN</sequence>
<protein>
    <submittedName>
        <fullName evidence="2">Stage II sporulation protein D</fullName>
    </submittedName>
</protein>
<dbReference type="Proteomes" id="UP000018896">
    <property type="component" value="Unassembled WGS sequence"/>
</dbReference>
<dbReference type="OrthoDB" id="9794671at2"/>
<dbReference type="GO" id="GO:0030288">
    <property type="term" value="C:outer membrane-bounded periplasmic space"/>
    <property type="evidence" value="ECO:0007669"/>
    <property type="project" value="TreeGrafter"/>
</dbReference>
<dbReference type="InterPro" id="IPR013486">
    <property type="entry name" value="SpoIID/LytB"/>
</dbReference>
<accession>W4QXL5</accession>
<evidence type="ECO:0000259" key="1">
    <source>
        <dbReference type="Pfam" id="PF08486"/>
    </source>
</evidence>
<dbReference type="InterPro" id="IPR013693">
    <property type="entry name" value="SpoIID/LytB_N"/>
</dbReference>
<dbReference type="Pfam" id="PF08486">
    <property type="entry name" value="SpoIID"/>
    <property type="match status" value="1"/>
</dbReference>
<dbReference type="EMBL" id="BAUV01000044">
    <property type="protein sequence ID" value="GAE36836.1"/>
    <property type="molecule type" value="Genomic_DNA"/>
</dbReference>
<dbReference type="eggNOG" id="COG2385">
    <property type="taxonomic scope" value="Bacteria"/>
</dbReference>
<dbReference type="GO" id="GO:0030435">
    <property type="term" value="P:sporulation resulting in formation of a cellular spore"/>
    <property type="evidence" value="ECO:0007669"/>
    <property type="project" value="InterPro"/>
</dbReference>
<reference evidence="2 3" key="1">
    <citation type="journal article" date="2014" name="Genome Announc.">
        <title>Draft Genome Sequences of Three Alkaliphilic Bacillus Strains, Bacillus wakoensis JCM 9140T, Bacillus akibai JCM 9157T, and Bacillus hemicellulosilyticus JCM 9152T.</title>
        <authorList>
            <person name="Yuki M."/>
            <person name="Oshima K."/>
            <person name="Suda W."/>
            <person name="Oshida Y."/>
            <person name="Kitamura K."/>
            <person name="Iida T."/>
            <person name="Hattori M."/>
            <person name="Ohkuma M."/>
        </authorList>
    </citation>
    <scope>NUCLEOTIDE SEQUENCE [LARGE SCALE GENOMIC DNA]</scope>
    <source>
        <strain evidence="2 3">JCM 9157</strain>
    </source>
</reference>
<dbReference type="InterPro" id="IPR014225">
    <property type="entry name" value="Spore_II_D_firmicutes"/>
</dbReference>
<dbReference type="RefSeq" id="WP_148296914.1">
    <property type="nucleotide sequence ID" value="NZ_BAUV01000044.1"/>
</dbReference>
<organism evidence="2 3">
    <name type="scientific">Halalkalibacter akibai (strain ATCC 43226 / DSM 21942 / CIP 109018 / JCM 9157 / 1139)</name>
    <name type="common">Bacillus akibai</name>
    <dbReference type="NCBI Taxonomy" id="1236973"/>
    <lineage>
        <taxon>Bacteria</taxon>
        <taxon>Bacillati</taxon>
        <taxon>Bacillota</taxon>
        <taxon>Bacilli</taxon>
        <taxon>Bacillales</taxon>
        <taxon>Bacillaceae</taxon>
        <taxon>Halalkalibacter</taxon>
    </lineage>
</organism>
<dbReference type="STRING" id="1236973.JCM9157_4057"/>
<evidence type="ECO:0000313" key="2">
    <source>
        <dbReference type="EMBL" id="GAE36836.1"/>
    </source>
</evidence>
<name>W4QXL5_HALA3</name>
<keyword evidence="3" id="KW-1185">Reference proteome</keyword>
<feature type="domain" description="Sporulation stage II protein D amidase enhancer LytB N-terminal" evidence="1">
    <location>
        <begin position="61"/>
        <end position="165"/>
    </location>
</feature>
<dbReference type="NCBIfam" id="TIGR02669">
    <property type="entry name" value="SpoIID_LytB"/>
    <property type="match status" value="1"/>
</dbReference>
<dbReference type="PANTHER" id="PTHR30032">
    <property type="entry name" value="N-ACETYLMURAMOYL-L-ALANINE AMIDASE-RELATED"/>
    <property type="match status" value="1"/>
</dbReference>
<comment type="caution">
    <text evidence="2">The sequence shown here is derived from an EMBL/GenBank/DDBJ whole genome shotgun (WGS) entry which is preliminary data.</text>
</comment>
<dbReference type="PANTHER" id="PTHR30032:SF4">
    <property type="entry name" value="AMIDASE ENHANCER"/>
    <property type="match status" value="1"/>
</dbReference>